<dbReference type="Gene3D" id="2.130.10.10">
    <property type="entry name" value="YVTN repeat-like/Quinoprotein amine dehydrogenase"/>
    <property type="match status" value="2"/>
</dbReference>
<keyword evidence="2" id="KW-0677">Repeat</keyword>
<dbReference type="PANTHER" id="PTHR19847">
    <property type="entry name" value="DDB1- AND CUL4-ASSOCIATED FACTOR 11"/>
    <property type="match status" value="1"/>
</dbReference>
<dbReference type="PRINTS" id="PR00320">
    <property type="entry name" value="GPROTEINBRPT"/>
</dbReference>
<keyword evidence="1 3" id="KW-0853">WD repeat</keyword>
<dbReference type="GO" id="GO:0043161">
    <property type="term" value="P:proteasome-mediated ubiquitin-dependent protein catabolic process"/>
    <property type="evidence" value="ECO:0007669"/>
    <property type="project" value="TreeGrafter"/>
</dbReference>
<dbReference type="WBParaSite" id="ACRNAN_scaffold9287.g6884.t1">
    <property type="protein sequence ID" value="ACRNAN_scaffold9287.g6884.t1"/>
    <property type="gene ID" value="ACRNAN_scaffold9287.g6884"/>
</dbReference>
<evidence type="ECO:0000256" key="3">
    <source>
        <dbReference type="PROSITE-ProRule" id="PRU00221"/>
    </source>
</evidence>
<sequence>MYTGGEDESSSDDEFMSANSCPTRFCDQGIFTVSQEKSLQKSYFDMTNDVSLRCGYSEKFIQATSIEKNSTNEDALVCSNTPAQKPIPNNISNFIFNREMGYSRGSSSKVPFISRPYTGSFTCGQRVFLNNQFIPNQRRRVDVVKSKTFCVSYIDNGEGLLTASQDHRLRLYRRKGPRRRFIRTKFVEVPYVGWSILDVCVSPDGRDVIYSTWNDNIYQCSITGNDKDEYWQPFRVNPKDSRFAIFSLRFNNNGSEIVAGSTDGLYIYNREVNRCVLSIQAHEDDINAVCFGDHSSHIILSGADDGLCKVWDRRTMGEFMYAKPVGVFAGHRDGITFIDSRGDDRYLLTNSKDQTIKVWDLRHFSSEAGISSTKHAVSNQKWDYRWQCTPDSIFKMTNLAGDSSLLTIRGHSVLNTLIRARFSPDHTGKRYIYTGCARGNCIVYDLYSGELLKKYPGHKSVVRDCMWHPTENEIVTSAWDGETSLWKYDERAARNINPDSYISGDEDSCDENYQPIRQRYRMCRRDRCHGKA</sequence>
<protein>
    <submittedName>
        <fullName evidence="5">Uncharacterized protein</fullName>
    </submittedName>
</protein>
<dbReference type="PROSITE" id="PS50082">
    <property type="entry name" value="WD_REPEATS_2"/>
    <property type="match status" value="3"/>
</dbReference>
<dbReference type="InterPro" id="IPR036322">
    <property type="entry name" value="WD40_repeat_dom_sf"/>
</dbReference>
<dbReference type="InterPro" id="IPR015943">
    <property type="entry name" value="WD40/YVTN_repeat-like_dom_sf"/>
</dbReference>
<dbReference type="SUPFAM" id="SSF50978">
    <property type="entry name" value="WD40 repeat-like"/>
    <property type="match status" value="1"/>
</dbReference>
<evidence type="ECO:0000256" key="1">
    <source>
        <dbReference type="ARBA" id="ARBA00022574"/>
    </source>
</evidence>
<feature type="repeat" description="WD" evidence="3">
    <location>
        <begin position="455"/>
        <end position="496"/>
    </location>
</feature>
<dbReference type="GO" id="GO:0080008">
    <property type="term" value="C:Cul4-RING E3 ubiquitin ligase complex"/>
    <property type="evidence" value="ECO:0007669"/>
    <property type="project" value="TreeGrafter"/>
</dbReference>
<name>A0A914ELB6_9BILA</name>
<proteinExistence type="predicted"/>
<dbReference type="InterPro" id="IPR051859">
    <property type="entry name" value="DCAF"/>
</dbReference>
<dbReference type="InterPro" id="IPR020472">
    <property type="entry name" value="WD40_PAC1"/>
</dbReference>
<keyword evidence="4" id="KW-1185">Reference proteome</keyword>
<dbReference type="SMART" id="SM00320">
    <property type="entry name" value="WD40"/>
    <property type="match status" value="6"/>
</dbReference>
<dbReference type="Proteomes" id="UP000887540">
    <property type="component" value="Unplaced"/>
</dbReference>
<organism evidence="4 5">
    <name type="scientific">Acrobeloides nanus</name>
    <dbReference type="NCBI Taxonomy" id="290746"/>
    <lineage>
        <taxon>Eukaryota</taxon>
        <taxon>Metazoa</taxon>
        <taxon>Ecdysozoa</taxon>
        <taxon>Nematoda</taxon>
        <taxon>Chromadorea</taxon>
        <taxon>Rhabditida</taxon>
        <taxon>Tylenchina</taxon>
        <taxon>Cephalobomorpha</taxon>
        <taxon>Cephaloboidea</taxon>
        <taxon>Cephalobidae</taxon>
        <taxon>Acrobeloides</taxon>
    </lineage>
</organism>
<feature type="repeat" description="WD" evidence="3">
    <location>
        <begin position="279"/>
        <end position="312"/>
    </location>
</feature>
<dbReference type="InterPro" id="IPR001680">
    <property type="entry name" value="WD40_rpt"/>
</dbReference>
<dbReference type="Pfam" id="PF00400">
    <property type="entry name" value="WD40"/>
    <property type="match status" value="3"/>
</dbReference>
<evidence type="ECO:0000313" key="5">
    <source>
        <dbReference type="WBParaSite" id="ACRNAN_scaffold9287.g6884.t1"/>
    </source>
</evidence>
<dbReference type="AlphaFoldDB" id="A0A914ELB6"/>
<dbReference type="PANTHER" id="PTHR19847:SF7">
    <property type="entry name" value="DDB1- AND CUL4-ASSOCIATED FACTOR 11"/>
    <property type="match status" value="1"/>
</dbReference>
<feature type="repeat" description="WD" evidence="3">
    <location>
        <begin position="328"/>
        <end position="362"/>
    </location>
</feature>
<evidence type="ECO:0000313" key="4">
    <source>
        <dbReference type="Proteomes" id="UP000887540"/>
    </source>
</evidence>
<reference evidence="5" key="1">
    <citation type="submission" date="2022-11" db="UniProtKB">
        <authorList>
            <consortium name="WormBaseParasite"/>
        </authorList>
    </citation>
    <scope>IDENTIFICATION</scope>
</reference>
<accession>A0A914ELB6</accession>
<dbReference type="PROSITE" id="PS50294">
    <property type="entry name" value="WD_REPEATS_REGION"/>
    <property type="match status" value="2"/>
</dbReference>
<evidence type="ECO:0000256" key="2">
    <source>
        <dbReference type="ARBA" id="ARBA00022737"/>
    </source>
</evidence>